<evidence type="ECO:0000259" key="1">
    <source>
        <dbReference type="Pfam" id="PF01609"/>
    </source>
</evidence>
<dbReference type="InterPro" id="IPR002559">
    <property type="entry name" value="Transposase_11"/>
</dbReference>
<gene>
    <name evidence="2" type="ORF">SAMN06264867_112121</name>
</gene>
<dbReference type="SUPFAM" id="SSF53098">
    <property type="entry name" value="Ribonuclease H-like"/>
    <property type="match status" value="1"/>
</dbReference>
<dbReference type="InterPro" id="IPR012337">
    <property type="entry name" value="RNaseH-like_sf"/>
</dbReference>
<dbReference type="Pfam" id="PF01609">
    <property type="entry name" value="DDE_Tnp_1"/>
    <property type="match status" value="1"/>
</dbReference>
<dbReference type="GO" id="GO:0004803">
    <property type="term" value="F:transposase activity"/>
    <property type="evidence" value="ECO:0007669"/>
    <property type="project" value="InterPro"/>
</dbReference>
<name>A0A521EU07_9EURY</name>
<accession>A0A521EU07</accession>
<dbReference type="GO" id="GO:0006313">
    <property type="term" value="P:DNA transposition"/>
    <property type="evidence" value="ECO:0007669"/>
    <property type="project" value="InterPro"/>
</dbReference>
<dbReference type="Proteomes" id="UP000319712">
    <property type="component" value="Unassembled WGS sequence"/>
</dbReference>
<reference evidence="2 3" key="1">
    <citation type="submission" date="2017-05" db="EMBL/GenBank/DDBJ databases">
        <authorList>
            <person name="Varghese N."/>
            <person name="Submissions S."/>
        </authorList>
    </citation>
    <scope>NUCLEOTIDE SEQUENCE [LARGE SCALE GENOMIC DNA]</scope>
    <source>
        <strain evidence="2 3">DSM 19504</strain>
    </source>
</reference>
<dbReference type="EMBL" id="FXTD01000012">
    <property type="protein sequence ID" value="SMO87384.1"/>
    <property type="molecule type" value="Genomic_DNA"/>
</dbReference>
<evidence type="ECO:0000313" key="2">
    <source>
        <dbReference type="EMBL" id="SMO87384.1"/>
    </source>
</evidence>
<dbReference type="GO" id="GO:0003677">
    <property type="term" value="F:DNA binding"/>
    <property type="evidence" value="ECO:0007669"/>
    <property type="project" value="InterPro"/>
</dbReference>
<keyword evidence="3" id="KW-1185">Reference proteome</keyword>
<proteinExistence type="predicted"/>
<protein>
    <submittedName>
        <fullName evidence="2">Transposase DDE domain-containing protein</fullName>
    </submittedName>
</protein>
<dbReference type="AlphaFoldDB" id="A0A521EU07"/>
<evidence type="ECO:0000313" key="3">
    <source>
        <dbReference type="Proteomes" id="UP000319712"/>
    </source>
</evidence>
<dbReference type="PANTHER" id="PTHR33252:SF2">
    <property type="entry name" value="TRANSPOSASE IS4-LIKE DOMAIN-CONTAINING PROTEIN"/>
    <property type="match status" value="1"/>
</dbReference>
<dbReference type="PANTHER" id="PTHR33252">
    <property type="entry name" value="THIRD ORF IN TRANSPOSON ISC1160"/>
    <property type="match status" value="1"/>
</dbReference>
<dbReference type="RefSeq" id="WP_394348709.1">
    <property type="nucleotide sequence ID" value="NZ_FXTD01000012.1"/>
</dbReference>
<sequence>MSGSGSPPSKDEPRLQSLCEAYQLGITIRDKLKETDLITVFEDFDHTIDAIDDGYPAWHPAPLSFRAMVLSFVFMEITGDSYANFTRRLTRQPEVATILGFSRVPDESAFSRAWRNRFDDATHEYIQAAAHFVVKEVHDRSISAPEVRPKAEIVDDTQEDADPAEDKSFSQDEIVQTTRLARDHAYGHFDSGRASNASYEDTQFFELQTFMGMVRCGTSQGATRFQYRRGKEYGPHGDTHLRAVKQFGPEELVRGFNKTTDRLLSVIASKASFRRPVTAAIDITTIPYYGEVEEMPMVSGTKDRDGRAFKFATLSIIGQNIPLVLAVEPVRESSEWDENPSNQIHRTVRRLVRRAKEHVPIETVLCDREFDSIQVFQTLSNLDVNYLIPKRVSSSEREVLDQMDKDDQEVAVESASVHVESGSHPMRLLYVPSTSGEGTAVFATNLRVGPEEAETFCQRYSRRWQIESEYKSIKGDFLAKTSSKDYRVRLFYFVFAVLLYNIWRLTDFLLKADIDGEMDYSPVITAGECVELVASALIPHD</sequence>
<feature type="domain" description="Transposase IS4-like" evidence="1">
    <location>
        <begin position="346"/>
        <end position="502"/>
    </location>
</feature>
<organism evidence="2 3">
    <name type="scientific">Halorubrum cibi</name>
    <dbReference type="NCBI Taxonomy" id="413815"/>
    <lineage>
        <taxon>Archaea</taxon>
        <taxon>Methanobacteriati</taxon>
        <taxon>Methanobacteriota</taxon>
        <taxon>Stenosarchaea group</taxon>
        <taxon>Halobacteria</taxon>
        <taxon>Halobacteriales</taxon>
        <taxon>Haloferacaceae</taxon>
        <taxon>Halorubrum</taxon>
    </lineage>
</organism>